<dbReference type="Gene3D" id="6.10.140.1620">
    <property type="match status" value="1"/>
</dbReference>
<evidence type="ECO:0000256" key="2">
    <source>
        <dbReference type="ARBA" id="ARBA00010020"/>
    </source>
</evidence>
<dbReference type="GO" id="GO:0035591">
    <property type="term" value="F:signaling adaptor activity"/>
    <property type="evidence" value="ECO:0007669"/>
    <property type="project" value="TreeGrafter"/>
</dbReference>
<sequence>MGETTEQKNFSEVISQIFQEAPGARKGLVDNHSNLLQVADYCENNYLQAEDPNKAVEEAKALAAQSLASVAYQISSLASTLLRLLDSQAMQIRDMESSVNLLSLAAAVHFEKIARREIGAFTTPKPKIRSKLLTAPTSGKEPEKSYMRVPISYSILDSVGHCFQIQFWPRCASAISPHLENRLQPHQRQPASTPSSHCQCQFGPQCACSSSSSSSTTTSPSLHRHWPPASTLFDFTNMSPPTSPSTTNLPVKWHVPTSTSSCSGRCPSSSSTSTPIGVGSCAPSSSSTTPSHWHLWYGATTPSTTSSTSTSPTLTNNIFCVIQCINVLRGHAGFCH</sequence>
<keyword evidence="4" id="KW-0597">Phosphoprotein</keyword>
<dbReference type="PANTHER" id="PTHR10460:SF60">
    <property type="entry name" value="ABI GENE FAMILY MEMBER 3"/>
    <property type="match status" value="1"/>
</dbReference>
<evidence type="ECO:0000256" key="4">
    <source>
        <dbReference type="ARBA" id="ARBA00022553"/>
    </source>
</evidence>
<dbReference type="Pfam" id="PF07815">
    <property type="entry name" value="Abi_HHR"/>
    <property type="match status" value="1"/>
</dbReference>
<gene>
    <name evidence="7" type="primary">ABI1</name>
    <name evidence="7" type="ORF">DLA_Ib00960</name>
</gene>
<reference evidence="7" key="1">
    <citation type="journal article" date="2011" name="Comp. Biochem. Physiol. Part D Genomics Proteomics">
        <title>Analysis of single nucleotide polymorphisms in three chromosomes of European sea bass Dicentrarchus labrax.</title>
        <authorList>
            <person name="Kuhl H."/>
            <person name="Tine M."/>
            <person name="Hecht J."/>
            <person name="Knaust F."/>
            <person name="Reinhardt R."/>
        </authorList>
    </citation>
    <scope>NUCLEOTIDE SEQUENCE</scope>
</reference>
<dbReference type="InterPro" id="IPR012849">
    <property type="entry name" value="Abl-interactor_HHR_dom"/>
</dbReference>
<dbReference type="GO" id="GO:0001764">
    <property type="term" value="P:neuron migration"/>
    <property type="evidence" value="ECO:0007669"/>
    <property type="project" value="TreeGrafter"/>
</dbReference>
<dbReference type="GO" id="GO:0030027">
    <property type="term" value="C:lamellipodium"/>
    <property type="evidence" value="ECO:0007669"/>
    <property type="project" value="TreeGrafter"/>
</dbReference>
<reference evidence="7" key="3">
    <citation type="journal article" date="2011" name="Mar. Genomics">
        <title>Comparative analysis of intronless genes in teleost fish genomes: Insights into their evolution and molecular function.</title>
        <authorList>
            <person name="Tine M."/>
            <person name="Kuhl H."/>
            <person name="Beck A."/>
            <person name="Bargelloni L."/>
            <person name="Reinhardt R."/>
        </authorList>
    </citation>
    <scope>NUCLEOTIDE SEQUENCE</scope>
</reference>
<dbReference type="AlphaFoldDB" id="E6ZGS0"/>
<dbReference type="InterPro" id="IPR028457">
    <property type="entry name" value="ABI"/>
</dbReference>
<name>E6ZGS0_DICLA</name>
<reference evidence="7" key="2">
    <citation type="journal article" date="2011" name="Genomics">
        <title>Directed sequencing and annotation of three Dicentrarchus labrax L. chromosomes by applying Sanger- and pyrosequencing technologies on pooled DNA of comparatively mapped BAC clones.</title>
        <authorList>
            <person name="Kuhl H."/>
            <person name="Tine M."/>
            <person name="Beck A."/>
            <person name="Timmermann B."/>
            <person name="Kodira C."/>
            <person name="Reinhardt R."/>
        </authorList>
    </citation>
    <scope>NUCLEOTIDE SEQUENCE</scope>
</reference>
<dbReference type="GO" id="GO:0017124">
    <property type="term" value="F:SH3 domain binding"/>
    <property type="evidence" value="ECO:0007669"/>
    <property type="project" value="TreeGrafter"/>
</dbReference>
<dbReference type="GO" id="GO:0031209">
    <property type="term" value="C:SCAR complex"/>
    <property type="evidence" value="ECO:0007669"/>
    <property type="project" value="TreeGrafter"/>
</dbReference>
<dbReference type="GO" id="GO:0098858">
    <property type="term" value="C:actin-based cell projection"/>
    <property type="evidence" value="ECO:0007669"/>
    <property type="project" value="TreeGrafter"/>
</dbReference>
<feature type="domain" description="Abl-interactor homeo-domain homologous" evidence="6">
    <location>
        <begin position="104"/>
        <end position="166"/>
    </location>
</feature>
<dbReference type="PANTHER" id="PTHR10460">
    <property type="entry name" value="ABL INTERACTOR FAMILY MEMBER"/>
    <property type="match status" value="1"/>
</dbReference>
<evidence type="ECO:0000313" key="7">
    <source>
        <dbReference type="EMBL" id="CBN81254.1"/>
    </source>
</evidence>
<organism evidence="7">
    <name type="scientific">Dicentrarchus labrax</name>
    <name type="common">European seabass</name>
    <name type="synonym">Morone labrax</name>
    <dbReference type="NCBI Taxonomy" id="13489"/>
    <lineage>
        <taxon>Eukaryota</taxon>
        <taxon>Metazoa</taxon>
        <taxon>Chordata</taxon>
        <taxon>Craniata</taxon>
        <taxon>Vertebrata</taxon>
        <taxon>Euteleostomi</taxon>
        <taxon>Actinopterygii</taxon>
        <taxon>Neopterygii</taxon>
        <taxon>Teleostei</taxon>
        <taxon>Neoteleostei</taxon>
        <taxon>Acanthomorphata</taxon>
        <taxon>Eupercaria</taxon>
        <taxon>Moronidae</taxon>
        <taxon>Dicentrarchus</taxon>
    </lineage>
</organism>
<dbReference type="EMBL" id="FQ310507">
    <property type="protein sequence ID" value="CBN81254.1"/>
    <property type="molecule type" value="Genomic_DNA"/>
</dbReference>
<protein>
    <submittedName>
        <fullName evidence="7">Abl interactor 1</fullName>
    </submittedName>
</protein>
<keyword evidence="3" id="KW-0963">Cytoplasm</keyword>
<evidence type="ECO:0000259" key="6">
    <source>
        <dbReference type="Pfam" id="PF07815"/>
    </source>
</evidence>
<evidence type="ECO:0000256" key="1">
    <source>
        <dbReference type="ARBA" id="ARBA00004496"/>
    </source>
</evidence>
<proteinExistence type="inferred from homology"/>
<comment type="subcellular location">
    <subcellularLocation>
        <location evidence="1">Cytoplasm</location>
    </subcellularLocation>
</comment>
<evidence type="ECO:0000256" key="3">
    <source>
        <dbReference type="ARBA" id="ARBA00022490"/>
    </source>
</evidence>
<comment type="similarity">
    <text evidence="2">Belongs to the ABI family.</text>
</comment>
<evidence type="ECO:0000256" key="5">
    <source>
        <dbReference type="ARBA" id="ARBA00023054"/>
    </source>
</evidence>
<keyword evidence="5" id="KW-0175">Coiled coil</keyword>
<accession>E6ZGS0</accession>